<dbReference type="EMBL" id="CP000885">
    <property type="protein sequence ID" value="ABX40447.1"/>
    <property type="molecule type" value="Genomic_DNA"/>
</dbReference>
<gene>
    <name evidence="2" type="ordered locus">Cphy_0057</name>
</gene>
<dbReference type="KEGG" id="cpy:Cphy_0057"/>
<feature type="chain" id="PRO_5002739796" evidence="1">
    <location>
        <begin position="29"/>
        <end position="181"/>
    </location>
</feature>
<organism evidence="2 3">
    <name type="scientific">Lachnoclostridium phytofermentans (strain ATCC 700394 / DSM 18823 / ISDg)</name>
    <name type="common">Clostridium phytofermentans</name>
    <dbReference type="NCBI Taxonomy" id="357809"/>
    <lineage>
        <taxon>Bacteria</taxon>
        <taxon>Bacillati</taxon>
        <taxon>Bacillota</taxon>
        <taxon>Clostridia</taxon>
        <taxon>Lachnospirales</taxon>
        <taxon>Lachnospiraceae</taxon>
    </lineage>
</organism>
<feature type="signal peptide" evidence="1">
    <location>
        <begin position="1"/>
        <end position="28"/>
    </location>
</feature>
<dbReference type="Proteomes" id="UP000000370">
    <property type="component" value="Chromosome"/>
</dbReference>
<dbReference type="HOGENOM" id="CLU_1486632_0_0_9"/>
<dbReference type="OrthoDB" id="9981251at2"/>
<keyword evidence="1" id="KW-0732">Signal</keyword>
<evidence type="ECO:0000313" key="3">
    <source>
        <dbReference type="Proteomes" id="UP000000370"/>
    </source>
</evidence>
<accession>A9KQD8</accession>
<sequence length="181" mass="20703" precursor="true">MNIKKRILSILISCTLLAGLFNSITTLAAETDRYSLMKNKAILSLLENLNETGDFSAVLSLKDYDNSERYFYLPFLTGGYLIYDKKLDIIHEYSTTESNKYINDQNDLYYLGALSYYQKQNDMYIEIPTGNPIDNTTFSEIAMDLNSNLSMRSISPSTHYNLQNKSNTIRGIAIYISILIH</sequence>
<reference evidence="3" key="1">
    <citation type="submission" date="2007-11" db="EMBL/GenBank/DDBJ databases">
        <title>Complete genome sequence of Clostridium phytofermentans ISDg.</title>
        <authorList>
            <person name="Leschine S.B."/>
            <person name="Warnick T.A."/>
            <person name="Blanchard J.L."/>
            <person name="Schnell D.J."/>
            <person name="Petit E.L."/>
            <person name="LaTouf W.G."/>
            <person name="Copeland A."/>
            <person name="Lucas S."/>
            <person name="Lapidus A."/>
            <person name="Barry K."/>
            <person name="Glavina del Rio T."/>
            <person name="Dalin E."/>
            <person name="Tice H."/>
            <person name="Pitluck S."/>
            <person name="Kiss H."/>
            <person name="Brettin T."/>
            <person name="Bruce D."/>
            <person name="Detter J.C."/>
            <person name="Han C."/>
            <person name="Kuske C."/>
            <person name="Schmutz J."/>
            <person name="Larimer F."/>
            <person name="Land M."/>
            <person name="Hauser L."/>
            <person name="Kyrpides N."/>
            <person name="Kim E.A."/>
            <person name="Richardson P."/>
        </authorList>
    </citation>
    <scope>NUCLEOTIDE SEQUENCE [LARGE SCALE GENOMIC DNA]</scope>
    <source>
        <strain evidence="3">ATCC 700394 / DSM 18823 / ISDg</strain>
    </source>
</reference>
<evidence type="ECO:0000313" key="2">
    <source>
        <dbReference type="EMBL" id="ABX40447.1"/>
    </source>
</evidence>
<keyword evidence="3" id="KW-1185">Reference proteome</keyword>
<evidence type="ECO:0000256" key="1">
    <source>
        <dbReference type="SAM" id="SignalP"/>
    </source>
</evidence>
<dbReference type="AlphaFoldDB" id="A9KQD8"/>
<protein>
    <submittedName>
        <fullName evidence="2">Uncharacterized protein</fullName>
    </submittedName>
</protein>
<proteinExistence type="predicted"/>
<dbReference type="RefSeq" id="WP_012198090.1">
    <property type="nucleotide sequence ID" value="NC_010001.1"/>
</dbReference>
<name>A9KQD8_LACP7</name>